<keyword evidence="4 6" id="KW-0238">DNA-binding</keyword>
<dbReference type="STRING" id="910347.SAMN05421773_10721"/>
<dbReference type="RefSeq" id="WP_093839158.1">
    <property type="nucleotide sequence ID" value="NZ_FOLM01000007.1"/>
</dbReference>
<feature type="compositionally biased region" description="Pro residues" evidence="7">
    <location>
        <begin position="584"/>
        <end position="594"/>
    </location>
</feature>
<evidence type="ECO:0000313" key="10">
    <source>
        <dbReference type="Proteomes" id="UP000199207"/>
    </source>
</evidence>
<dbReference type="PRINTS" id="PR00364">
    <property type="entry name" value="DISEASERSIST"/>
</dbReference>
<evidence type="ECO:0000256" key="5">
    <source>
        <dbReference type="ARBA" id="ARBA00023163"/>
    </source>
</evidence>
<dbReference type="GO" id="GO:0000160">
    <property type="term" value="P:phosphorelay signal transduction system"/>
    <property type="evidence" value="ECO:0007669"/>
    <property type="project" value="UniProtKB-KW"/>
</dbReference>
<feature type="compositionally biased region" description="Low complexity" evidence="7">
    <location>
        <begin position="595"/>
        <end position="604"/>
    </location>
</feature>
<dbReference type="PROSITE" id="PS51755">
    <property type="entry name" value="OMPR_PHOB"/>
    <property type="match status" value="1"/>
</dbReference>
<dbReference type="InterPro" id="IPR051677">
    <property type="entry name" value="AfsR-DnrI-RedD_regulator"/>
</dbReference>
<gene>
    <name evidence="9" type="ORF">SAMN05421773_10721</name>
</gene>
<feature type="region of interest" description="Disordered" evidence="7">
    <location>
        <begin position="582"/>
        <end position="604"/>
    </location>
</feature>
<dbReference type="GO" id="GO:0006355">
    <property type="term" value="P:regulation of DNA-templated transcription"/>
    <property type="evidence" value="ECO:0007669"/>
    <property type="project" value="InterPro"/>
</dbReference>
<evidence type="ECO:0000256" key="2">
    <source>
        <dbReference type="ARBA" id="ARBA00023012"/>
    </source>
</evidence>
<dbReference type="Pfam" id="PF03704">
    <property type="entry name" value="BTAD"/>
    <property type="match status" value="1"/>
</dbReference>
<dbReference type="OrthoDB" id="3587032at2"/>
<proteinExistence type="inferred from homology"/>
<keyword evidence="2" id="KW-0902">Two-component regulatory system</keyword>
<dbReference type="Proteomes" id="UP000199207">
    <property type="component" value="Unassembled WGS sequence"/>
</dbReference>
<reference evidence="9 10" key="1">
    <citation type="submission" date="2016-10" db="EMBL/GenBank/DDBJ databases">
        <authorList>
            <person name="de Groot N.N."/>
        </authorList>
    </citation>
    <scope>NUCLEOTIDE SEQUENCE [LARGE SCALE GENOMIC DNA]</scope>
    <source>
        <strain evidence="9 10">CGMCC 4.5739</strain>
    </source>
</reference>
<dbReference type="Pfam" id="PF00486">
    <property type="entry name" value="Trans_reg_C"/>
    <property type="match status" value="1"/>
</dbReference>
<protein>
    <submittedName>
        <fullName evidence="9">DNA-binding transcriptional activator of the SARP family</fullName>
    </submittedName>
</protein>
<name>A0A1I1MR67_9ACTN</name>
<dbReference type="EMBL" id="FOLM01000007">
    <property type="protein sequence ID" value="SFC87859.1"/>
    <property type="molecule type" value="Genomic_DNA"/>
</dbReference>
<organism evidence="9 10">
    <name type="scientific">Streptomyces aidingensis</name>
    <dbReference type="NCBI Taxonomy" id="910347"/>
    <lineage>
        <taxon>Bacteria</taxon>
        <taxon>Bacillati</taxon>
        <taxon>Actinomycetota</taxon>
        <taxon>Actinomycetes</taxon>
        <taxon>Kitasatosporales</taxon>
        <taxon>Streptomycetaceae</taxon>
        <taxon>Streptomyces</taxon>
    </lineage>
</organism>
<accession>A0A1I1MR67</accession>
<feature type="DNA-binding region" description="OmpR/PhoB-type" evidence="6">
    <location>
        <begin position="20"/>
        <end position="124"/>
    </location>
</feature>
<keyword evidence="3" id="KW-0805">Transcription regulation</keyword>
<evidence type="ECO:0000259" key="8">
    <source>
        <dbReference type="PROSITE" id="PS51755"/>
    </source>
</evidence>
<dbReference type="SUPFAM" id="SSF46894">
    <property type="entry name" value="C-terminal effector domain of the bipartite response regulators"/>
    <property type="match status" value="1"/>
</dbReference>
<dbReference type="InterPro" id="IPR016032">
    <property type="entry name" value="Sig_transdc_resp-reg_C-effctor"/>
</dbReference>
<dbReference type="SUPFAM" id="SSF48452">
    <property type="entry name" value="TPR-like"/>
    <property type="match status" value="1"/>
</dbReference>
<evidence type="ECO:0000256" key="1">
    <source>
        <dbReference type="ARBA" id="ARBA00005820"/>
    </source>
</evidence>
<dbReference type="SUPFAM" id="SSF52540">
    <property type="entry name" value="P-loop containing nucleoside triphosphate hydrolases"/>
    <property type="match status" value="1"/>
</dbReference>
<dbReference type="GO" id="GO:0043531">
    <property type="term" value="F:ADP binding"/>
    <property type="evidence" value="ECO:0007669"/>
    <property type="project" value="InterPro"/>
</dbReference>
<dbReference type="InterPro" id="IPR036388">
    <property type="entry name" value="WH-like_DNA-bd_sf"/>
</dbReference>
<dbReference type="Gene3D" id="1.25.40.10">
    <property type="entry name" value="Tetratricopeptide repeat domain"/>
    <property type="match status" value="1"/>
</dbReference>
<dbReference type="PANTHER" id="PTHR35807:SF1">
    <property type="entry name" value="TRANSCRIPTIONAL REGULATOR REDD"/>
    <property type="match status" value="1"/>
</dbReference>
<dbReference type="SMART" id="SM00862">
    <property type="entry name" value="Trans_reg_C"/>
    <property type="match status" value="1"/>
</dbReference>
<dbReference type="InterPro" id="IPR011990">
    <property type="entry name" value="TPR-like_helical_dom_sf"/>
</dbReference>
<sequence>MHTLERTRERTDDGHRGTADGRYRPGGGGLAGPRFRILGLLHVQGRDHLMITARRQQVLLAVLLLNANRVVPLDSLVDELWGCVPPVTARAQVQTCVSALRRGLSHAGLGERIRTRGAGYALELVPEELDLKVFERLLGQGREALAAGRPQAARTAFREALALWRGELLTGIDSRAVRAHRVRVAERRTEAVEDCIEAELRLGLHRELVGELSALVDEYPLRERFVAQLMTALHRCGRRVEALAAYRKVRETFVEELGLDPGPALFRLHQDILTGRADPGPVLAGGGVPPGPGTVTGLRAGPGPATAAGGPVPRMLPPRVSCFTGRTEVLNALRRRLTAGRGLPGTSPVAVLTGRSGVGKSAVAVEAAHDLAPEFPDGQLYARMTGPDGRPADTAEVLERFLRALGVPAAEIPADPDGRAACYRSTTAGRRLLIVLDDAADETQIRPLLPSTPAGRLLMTARARSAAPTGAAVLELDVLPTREALALLAAVAGPDRVAAEEREARELAGLCGGLQIALRGAAARLAARPHWTFAHLVARARSEHHRLDELGGQGIDVRAALHRGYHALPPEARLLHARLALLEPPGPSQPPQAPGFPEEGAAPPDAAVSGAWTWGAWLAGPLLDLEAGRAADALEALVDARLVDVAHGTGAAARCRMHELSRVFARERLLGDSARQERTQALRRVFGAWLFLADEARARLGTGPAHGPRGAAGRWPLARPVTDEVLAEPASWYARERPALLAAVRQAAGSNAVRQCWNLVVAVAGLSARQRPGDWRECAVQALHAARRSGDRIGEAVIRDLLDHGPSRPAARREKKEVAR</sequence>
<feature type="compositionally biased region" description="Basic and acidic residues" evidence="7">
    <location>
        <begin position="1"/>
        <end position="23"/>
    </location>
</feature>
<dbReference type="GO" id="GO:0003677">
    <property type="term" value="F:DNA binding"/>
    <property type="evidence" value="ECO:0007669"/>
    <property type="project" value="UniProtKB-UniRule"/>
</dbReference>
<evidence type="ECO:0000256" key="3">
    <source>
        <dbReference type="ARBA" id="ARBA00023015"/>
    </source>
</evidence>
<evidence type="ECO:0000313" key="9">
    <source>
        <dbReference type="EMBL" id="SFC87859.1"/>
    </source>
</evidence>
<dbReference type="InterPro" id="IPR005158">
    <property type="entry name" value="BTAD"/>
</dbReference>
<dbReference type="InterPro" id="IPR001867">
    <property type="entry name" value="OmpR/PhoB-type_DNA-bd"/>
</dbReference>
<dbReference type="PANTHER" id="PTHR35807">
    <property type="entry name" value="TRANSCRIPTIONAL REGULATOR REDD-RELATED"/>
    <property type="match status" value="1"/>
</dbReference>
<evidence type="ECO:0000256" key="4">
    <source>
        <dbReference type="ARBA" id="ARBA00023125"/>
    </source>
</evidence>
<dbReference type="Gene3D" id="1.10.10.10">
    <property type="entry name" value="Winged helix-like DNA-binding domain superfamily/Winged helix DNA-binding domain"/>
    <property type="match status" value="1"/>
</dbReference>
<dbReference type="Gene3D" id="3.40.50.300">
    <property type="entry name" value="P-loop containing nucleotide triphosphate hydrolases"/>
    <property type="match status" value="1"/>
</dbReference>
<comment type="similarity">
    <text evidence="1">Belongs to the AfsR/DnrI/RedD regulatory family.</text>
</comment>
<dbReference type="InterPro" id="IPR027417">
    <property type="entry name" value="P-loop_NTPase"/>
</dbReference>
<dbReference type="AlphaFoldDB" id="A0A1I1MR67"/>
<dbReference type="CDD" id="cd15831">
    <property type="entry name" value="BTAD"/>
    <property type="match status" value="1"/>
</dbReference>
<keyword evidence="5" id="KW-0804">Transcription</keyword>
<dbReference type="SMART" id="SM01043">
    <property type="entry name" value="BTAD"/>
    <property type="match status" value="1"/>
</dbReference>
<evidence type="ECO:0000256" key="7">
    <source>
        <dbReference type="SAM" id="MobiDB-lite"/>
    </source>
</evidence>
<evidence type="ECO:0000256" key="6">
    <source>
        <dbReference type="PROSITE-ProRule" id="PRU01091"/>
    </source>
</evidence>
<feature type="domain" description="OmpR/PhoB-type" evidence="8">
    <location>
        <begin position="20"/>
        <end position="124"/>
    </location>
</feature>
<feature type="region of interest" description="Disordered" evidence="7">
    <location>
        <begin position="1"/>
        <end position="28"/>
    </location>
</feature>
<keyword evidence="10" id="KW-1185">Reference proteome</keyword>